<dbReference type="Proteomes" id="UP001165269">
    <property type="component" value="Unassembled WGS sequence"/>
</dbReference>
<evidence type="ECO:0000313" key="1">
    <source>
        <dbReference type="EMBL" id="MCI3272154.1"/>
    </source>
</evidence>
<name>A0ABS9Y4N4_9ACTN</name>
<dbReference type="EMBL" id="JALDAY010000004">
    <property type="protein sequence ID" value="MCI3272154.1"/>
    <property type="molecule type" value="Genomic_DNA"/>
</dbReference>
<organism evidence="1 2">
    <name type="scientific">Streptomyces cylindrosporus</name>
    <dbReference type="NCBI Taxonomy" id="2927583"/>
    <lineage>
        <taxon>Bacteria</taxon>
        <taxon>Bacillati</taxon>
        <taxon>Actinomycetota</taxon>
        <taxon>Actinomycetes</taxon>
        <taxon>Kitasatosporales</taxon>
        <taxon>Streptomycetaceae</taxon>
        <taxon>Streptomyces</taxon>
    </lineage>
</organism>
<protein>
    <submittedName>
        <fullName evidence="1">Uncharacterized protein</fullName>
    </submittedName>
</protein>
<gene>
    <name evidence="1" type="ORF">MQP27_13630</name>
</gene>
<dbReference type="RefSeq" id="WP_242765322.1">
    <property type="nucleotide sequence ID" value="NZ_JALDAY010000004.1"/>
</dbReference>
<comment type="caution">
    <text evidence="1">The sequence shown here is derived from an EMBL/GenBank/DDBJ whole genome shotgun (WGS) entry which is preliminary data.</text>
</comment>
<proteinExistence type="predicted"/>
<evidence type="ECO:0000313" key="2">
    <source>
        <dbReference type="Proteomes" id="UP001165269"/>
    </source>
</evidence>
<accession>A0ABS9Y4N4</accession>
<reference evidence="1" key="1">
    <citation type="submission" date="2022-03" db="EMBL/GenBank/DDBJ databases">
        <title>Streptomyces 7R015 and 7R016 isolated from Barleria lupulina in Thailand.</title>
        <authorList>
            <person name="Kanchanasin P."/>
            <person name="Phongsopitanun W."/>
            <person name="Tanasupawat S."/>
        </authorList>
    </citation>
    <scope>NUCLEOTIDE SEQUENCE</scope>
    <source>
        <strain evidence="1">7R015</strain>
    </source>
</reference>
<keyword evidence="2" id="KW-1185">Reference proteome</keyword>
<sequence>MALGTPQGPTASQWKVTAQSVATVADYPVTFQVEATTDNPDAAGMADIVQAFVDLIAQSTGFKVVSASRAYSYAEQITPTA</sequence>